<dbReference type="InterPro" id="IPR037652">
    <property type="entry name" value="Mim2"/>
</dbReference>
<dbReference type="AlphaFoldDB" id="A0A067NV86"/>
<gene>
    <name evidence="1" type="ORF">PLEOSDRAFT_1070336</name>
</gene>
<dbReference type="PANTHER" id="PTHR28230:SF1">
    <property type="entry name" value="MITOCHONDRIAL IMPORT PROTEIN 2"/>
    <property type="match status" value="1"/>
</dbReference>
<dbReference type="STRING" id="1137138.A0A067NV86"/>
<dbReference type="EMBL" id="KL198006">
    <property type="protein sequence ID" value="KDQ30905.1"/>
    <property type="molecule type" value="Genomic_DNA"/>
</dbReference>
<dbReference type="GO" id="GO:0070096">
    <property type="term" value="P:mitochondrial outer membrane translocase complex assembly"/>
    <property type="evidence" value="ECO:0007669"/>
    <property type="project" value="InterPro"/>
</dbReference>
<evidence type="ECO:0000313" key="2">
    <source>
        <dbReference type="Proteomes" id="UP000027073"/>
    </source>
</evidence>
<dbReference type="PANTHER" id="PTHR28230">
    <property type="entry name" value="CHROMOSOME 1, WHOLE GENOME SHOTGUN SEQUENCE"/>
    <property type="match status" value="1"/>
</dbReference>
<dbReference type="Proteomes" id="UP000027073">
    <property type="component" value="Unassembled WGS sequence"/>
</dbReference>
<sequence>MPASDVSLSDMHSEASIDSEEEYLLAQQEWEESLQQLQQLVGALLLPYFGKWLGRQTSHWAYARYLRLGLGKAFFGRH</sequence>
<dbReference type="OrthoDB" id="5555533at2759"/>
<protein>
    <submittedName>
        <fullName evidence="1">Uncharacterized protein</fullName>
    </submittedName>
</protein>
<evidence type="ECO:0000313" key="1">
    <source>
        <dbReference type="EMBL" id="KDQ30905.1"/>
    </source>
</evidence>
<name>A0A067NV86_PLEO1</name>
<dbReference type="HOGENOM" id="CLU_173512_1_0_1"/>
<dbReference type="GO" id="GO:0045040">
    <property type="term" value="P:protein insertion into mitochondrial outer membrane"/>
    <property type="evidence" value="ECO:0007669"/>
    <property type="project" value="InterPro"/>
</dbReference>
<reference evidence="2" key="1">
    <citation type="journal article" date="2014" name="Proc. Natl. Acad. Sci. U.S.A.">
        <title>Extensive sampling of basidiomycete genomes demonstrates inadequacy of the white-rot/brown-rot paradigm for wood decay fungi.</title>
        <authorList>
            <person name="Riley R."/>
            <person name="Salamov A.A."/>
            <person name="Brown D.W."/>
            <person name="Nagy L.G."/>
            <person name="Floudas D."/>
            <person name="Held B.W."/>
            <person name="Levasseur A."/>
            <person name="Lombard V."/>
            <person name="Morin E."/>
            <person name="Otillar R."/>
            <person name="Lindquist E.A."/>
            <person name="Sun H."/>
            <person name="LaButti K.M."/>
            <person name="Schmutz J."/>
            <person name="Jabbour D."/>
            <person name="Luo H."/>
            <person name="Baker S.E."/>
            <person name="Pisabarro A.G."/>
            <person name="Walton J.D."/>
            <person name="Blanchette R.A."/>
            <person name="Henrissat B."/>
            <person name="Martin F."/>
            <person name="Cullen D."/>
            <person name="Hibbett D.S."/>
            <person name="Grigoriev I.V."/>
        </authorList>
    </citation>
    <scope>NUCLEOTIDE SEQUENCE [LARGE SCALE GENOMIC DNA]</scope>
    <source>
        <strain evidence="2">PC15</strain>
    </source>
</reference>
<proteinExistence type="predicted"/>
<organism evidence="1 2">
    <name type="scientific">Pleurotus ostreatus (strain PC15)</name>
    <name type="common">Oyster mushroom</name>
    <dbReference type="NCBI Taxonomy" id="1137138"/>
    <lineage>
        <taxon>Eukaryota</taxon>
        <taxon>Fungi</taxon>
        <taxon>Dikarya</taxon>
        <taxon>Basidiomycota</taxon>
        <taxon>Agaricomycotina</taxon>
        <taxon>Agaricomycetes</taxon>
        <taxon>Agaricomycetidae</taxon>
        <taxon>Agaricales</taxon>
        <taxon>Pleurotineae</taxon>
        <taxon>Pleurotaceae</taxon>
        <taxon>Pleurotus</taxon>
    </lineage>
</organism>
<dbReference type="InParanoid" id="A0A067NV86"/>
<accession>A0A067NV86</accession>
<dbReference type="Pfam" id="PF19117">
    <property type="entry name" value="Mim2"/>
    <property type="match status" value="1"/>
</dbReference>
<dbReference type="GO" id="GO:0005741">
    <property type="term" value="C:mitochondrial outer membrane"/>
    <property type="evidence" value="ECO:0007669"/>
    <property type="project" value="TreeGrafter"/>
</dbReference>
<dbReference type="VEuPathDB" id="FungiDB:PLEOSDRAFT_1070336"/>